<dbReference type="PRINTS" id="PR00056">
    <property type="entry name" value="HSFDOMAIN"/>
</dbReference>
<keyword evidence="3" id="KW-0805">Transcription regulation</keyword>
<evidence type="ECO:0000256" key="3">
    <source>
        <dbReference type="ARBA" id="ARBA00023015"/>
    </source>
</evidence>
<dbReference type="OMA" id="WNFEHPN"/>
<dbReference type="GO" id="GO:0043565">
    <property type="term" value="F:sequence-specific DNA binding"/>
    <property type="evidence" value="ECO:0007669"/>
    <property type="project" value="InterPro"/>
</dbReference>
<proteinExistence type="inferred from homology"/>
<comment type="similarity">
    <text evidence="2 7">Belongs to the HSF family.</text>
</comment>
<keyword evidence="5" id="KW-0804">Transcription</keyword>
<dbReference type="GO" id="GO:0005634">
    <property type="term" value="C:nucleus"/>
    <property type="evidence" value="ECO:0007669"/>
    <property type="project" value="UniProtKB-SubCell"/>
</dbReference>
<evidence type="ECO:0000313" key="9">
    <source>
        <dbReference type="EMBL" id="CEF62030.1"/>
    </source>
</evidence>
<sequence>MNIFEVLKTERPIESSGTETGKIPTFILKLWQIVNDTEYNRIIGWSENGSSFLVKEPYIMYKKILPLYFKHSNLNSFIRQLNMYGFKKIIDIEKTGNLNFNSMNISEFSHKFFLRGRVDLLNNIKRKISSQKVVHENYINFENNHINSENIKLLNEIKNMKSKQSDTENFINQLVLQNETLKKEITILHTTYKMQQNVVKKLCDIIGKFGNQQSKSMIVIPSPIFSTTKNNTGSPSYNNQVNYSSQNTKSNYVDLDYINIAISSSDTTP</sequence>
<keyword evidence="4 9" id="KW-0238">DNA-binding</keyword>
<dbReference type="Proteomes" id="UP000035682">
    <property type="component" value="Unplaced"/>
</dbReference>
<evidence type="ECO:0000256" key="1">
    <source>
        <dbReference type="ARBA" id="ARBA00004123"/>
    </source>
</evidence>
<gene>
    <name evidence="9 11 12" type="ORF">SRAE_1000030600</name>
</gene>
<dbReference type="InterPro" id="IPR036388">
    <property type="entry name" value="WH-like_DNA-bd_sf"/>
</dbReference>
<dbReference type="CTD" id="36374395"/>
<dbReference type="GeneID" id="36374395"/>
<dbReference type="InterPro" id="IPR036390">
    <property type="entry name" value="WH_DNA-bd_sf"/>
</dbReference>
<evidence type="ECO:0000313" key="12">
    <source>
        <dbReference type="WormBase" id="SRAE_1000030600"/>
    </source>
</evidence>
<evidence type="ECO:0000256" key="2">
    <source>
        <dbReference type="ARBA" id="ARBA00006403"/>
    </source>
</evidence>
<protein>
    <submittedName>
        <fullName evidence="9">Heat shock factor (HSF)-type, DNA-binding domain and Winged helix-turn-helix DNA-binding domain-containing protein</fullName>
    </submittedName>
</protein>
<dbReference type="WBParaSite" id="SRAE_1000030600.1">
    <property type="protein sequence ID" value="SRAE_1000030600.1"/>
    <property type="gene ID" value="WBGene00256900"/>
</dbReference>
<keyword evidence="6" id="KW-0539">Nucleus</keyword>
<dbReference type="InterPro" id="IPR000232">
    <property type="entry name" value="HSF_DNA-bd"/>
</dbReference>
<evidence type="ECO:0000256" key="5">
    <source>
        <dbReference type="ARBA" id="ARBA00023163"/>
    </source>
</evidence>
<dbReference type="EMBL" id="LN609528">
    <property type="protein sequence ID" value="CEF62030.1"/>
    <property type="molecule type" value="Genomic_DNA"/>
</dbReference>
<dbReference type="GO" id="GO:0003700">
    <property type="term" value="F:DNA-binding transcription factor activity"/>
    <property type="evidence" value="ECO:0007669"/>
    <property type="project" value="InterPro"/>
</dbReference>
<evidence type="ECO:0000313" key="10">
    <source>
        <dbReference type="Proteomes" id="UP000035682"/>
    </source>
</evidence>
<keyword evidence="9" id="KW-0346">Stress response</keyword>
<dbReference type="WormBase" id="SRAE_1000030600">
    <property type="protein sequence ID" value="SRP04950"/>
    <property type="gene ID" value="WBGene00256900"/>
</dbReference>
<evidence type="ECO:0000256" key="6">
    <source>
        <dbReference type="ARBA" id="ARBA00023242"/>
    </source>
</evidence>
<evidence type="ECO:0000313" key="11">
    <source>
        <dbReference type="WBParaSite" id="SRAE_1000030600.1"/>
    </source>
</evidence>
<keyword evidence="10" id="KW-1185">Reference proteome</keyword>
<accession>A0A090KWZ6</accession>
<dbReference type="PANTHER" id="PTHR10015:SF206">
    <property type="entry name" value="HSF-TYPE DNA-BINDING DOMAIN-CONTAINING PROTEIN"/>
    <property type="match status" value="1"/>
</dbReference>
<feature type="domain" description="HSF-type DNA-binding" evidence="8">
    <location>
        <begin position="65"/>
        <end position="89"/>
    </location>
</feature>
<dbReference type="FunFam" id="1.10.10.10:FF:000027">
    <property type="entry name" value="Heat shock transcription factor 1"/>
    <property type="match status" value="1"/>
</dbReference>
<reference evidence="11" key="2">
    <citation type="submission" date="2020-12" db="UniProtKB">
        <authorList>
            <consortium name="WormBaseParasite"/>
        </authorList>
    </citation>
    <scope>IDENTIFICATION</scope>
</reference>
<dbReference type="PROSITE" id="PS00434">
    <property type="entry name" value="HSF_DOMAIN"/>
    <property type="match status" value="1"/>
</dbReference>
<dbReference type="STRING" id="34506.A0A090KWZ6"/>
<reference evidence="9 10" key="1">
    <citation type="submission" date="2014-09" db="EMBL/GenBank/DDBJ databases">
        <authorList>
            <person name="Martin A.A."/>
        </authorList>
    </citation>
    <scope>NUCLEOTIDE SEQUENCE</scope>
    <source>
        <strain evidence="10">ED321</strain>
        <strain evidence="9">ED321 Heterogonic</strain>
    </source>
</reference>
<dbReference type="AlphaFoldDB" id="A0A090KWZ6"/>
<name>A0A090KWZ6_STRRB</name>
<evidence type="ECO:0000256" key="7">
    <source>
        <dbReference type="RuleBase" id="RU004020"/>
    </source>
</evidence>
<comment type="subcellular location">
    <subcellularLocation>
        <location evidence="1">Nucleus</location>
    </subcellularLocation>
</comment>
<dbReference type="Gene3D" id="1.10.10.10">
    <property type="entry name" value="Winged helix-like DNA-binding domain superfamily/Winged helix DNA-binding domain"/>
    <property type="match status" value="1"/>
</dbReference>
<dbReference type="SUPFAM" id="SSF46785">
    <property type="entry name" value="Winged helix' DNA-binding domain"/>
    <property type="match status" value="1"/>
</dbReference>
<evidence type="ECO:0000259" key="8">
    <source>
        <dbReference type="PROSITE" id="PS00434"/>
    </source>
</evidence>
<dbReference type="OrthoDB" id="60033at2759"/>
<organism evidence="9">
    <name type="scientific">Strongyloides ratti</name>
    <name type="common">Parasitic roundworm</name>
    <dbReference type="NCBI Taxonomy" id="34506"/>
    <lineage>
        <taxon>Eukaryota</taxon>
        <taxon>Metazoa</taxon>
        <taxon>Ecdysozoa</taxon>
        <taxon>Nematoda</taxon>
        <taxon>Chromadorea</taxon>
        <taxon>Rhabditida</taxon>
        <taxon>Tylenchina</taxon>
        <taxon>Panagrolaimomorpha</taxon>
        <taxon>Strongyloidoidea</taxon>
        <taxon>Strongyloididae</taxon>
        <taxon>Strongyloides</taxon>
    </lineage>
</organism>
<dbReference type="Pfam" id="PF00447">
    <property type="entry name" value="HSF_DNA-bind"/>
    <property type="match status" value="1"/>
</dbReference>
<dbReference type="RefSeq" id="XP_024501232.1">
    <property type="nucleotide sequence ID" value="XM_024647122.1"/>
</dbReference>
<dbReference type="PANTHER" id="PTHR10015">
    <property type="entry name" value="HEAT SHOCK TRANSCRIPTION FACTOR"/>
    <property type="match status" value="1"/>
</dbReference>
<evidence type="ECO:0000256" key="4">
    <source>
        <dbReference type="ARBA" id="ARBA00023125"/>
    </source>
</evidence>
<dbReference type="SMART" id="SM00415">
    <property type="entry name" value="HSF"/>
    <property type="match status" value="1"/>
</dbReference>